<dbReference type="STRING" id="282676.B6F84_06180"/>
<dbReference type="GeneID" id="41590490"/>
<dbReference type="OrthoDB" id="36764at2157"/>
<dbReference type="RefSeq" id="WP_148691439.1">
    <property type="nucleotide sequence ID" value="NZ_CP020477.1"/>
</dbReference>
<sequence length="102" mass="12211">MSFSKKYIEMQDMILARTALEKVKMHIEERKDKAIFKWISSETQEFIRRFKNDKDLHSCIENLEKGIKTEDYNTIKNSVDECIDLLSKKIDISYNDLMNEQK</sequence>
<evidence type="ECO:0000313" key="2">
    <source>
        <dbReference type="Proteomes" id="UP000193404"/>
    </source>
</evidence>
<keyword evidence="2" id="KW-1185">Reference proteome</keyword>
<dbReference type="EMBL" id="CP020477">
    <property type="protein sequence ID" value="ARM75666.1"/>
    <property type="molecule type" value="Genomic_DNA"/>
</dbReference>
<proteinExistence type="predicted"/>
<gene>
    <name evidence="1" type="ORF">B6F84_06180</name>
</gene>
<organism evidence="1 2">
    <name type="scientific">Acidianus manzaensis</name>
    <dbReference type="NCBI Taxonomy" id="282676"/>
    <lineage>
        <taxon>Archaea</taxon>
        <taxon>Thermoproteota</taxon>
        <taxon>Thermoprotei</taxon>
        <taxon>Sulfolobales</taxon>
        <taxon>Sulfolobaceae</taxon>
        <taxon>Acidianus</taxon>
    </lineage>
</organism>
<dbReference type="Proteomes" id="UP000193404">
    <property type="component" value="Chromosome"/>
</dbReference>
<reference evidence="1 2" key="1">
    <citation type="submission" date="2017-03" db="EMBL/GenBank/DDBJ databases">
        <title>Sulfur activation and transportation mechanism of thermophilic Archaea Acidianus manzaensis YN-25.</title>
        <authorList>
            <person name="Ma Y."/>
            <person name="Yang Y."/>
            <person name="Xia J."/>
        </authorList>
    </citation>
    <scope>NUCLEOTIDE SEQUENCE [LARGE SCALE GENOMIC DNA]</scope>
    <source>
        <strain evidence="1 2">YN-25</strain>
    </source>
</reference>
<dbReference type="AlphaFoldDB" id="A0A1W6JZG9"/>
<evidence type="ECO:0000313" key="1">
    <source>
        <dbReference type="EMBL" id="ARM75666.1"/>
    </source>
</evidence>
<dbReference type="KEGG" id="aman:B6F84_06180"/>
<name>A0A1W6JZG9_9CREN</name>
<protein>
    <submittedName>
        <fullName evidence="1">Uncharacterized protein</fullName>
    </submittedName>
</protein>
<accession>A0A1W6JZG9</accession>